<reference evidence="7" key="1">
    <citation type="submission" date="2022-11" db="EMBL/GenBank/DDBJ databases">
        <authorList>
            <person name="Coimbra C."/>
        </authorList>
    </citation>
    <scope>NUCLEOTIDE SEQUENCE</scope>
    <source>
        <strain evidence="7">Jales19</strain>
    </source>
</reference>
<feature type="domain" description="Integral membrane bound transporter" evidence="6">
    <location>
        <begin position="31"/>
        <end position="87"/>
    </location>
</feature>
<sequence length="233" mass="24729">MYPEDHGGCIDGESAITASVAMPLGVVRCPLRLLGFEMCVIRNYALAVVFITAAALTIASGGHPVPDAGHLLWVRGNDTFIGCATGLGVLLLTPRTVAVRIPRELVDTLAALKTTLGHAVEGAVTTSAARQARRDLQHRTIAPLQAYDASSGASLRPRDAAGRMWPAVVVAQRLAYGPDGDREVNHALAMLSDAICGETKPAPLSLLPEFLGTEMRNLRDSLVYEGTRVARQP</sequence>
<evidence type="ECO:0000256" key="2">
    <source>
        <dbReference type="ARBA" id="ARBA00022692"/>
    </source>
</evidence>
<accession>A0ABT4R2G1</accession>
<feature type="transmembrane region" description="Helical" evidence="5">
    <location>
        <begin position="79"/>
        <end position="98"/>
    </location>
</feature>
<evidence type="ECO:0000256" key="4">
    <source>
        <dbReference type="ARBA" id="ARBA00023136"/>
    </source>
</evidence>
<evidence type="ECO:0000256" key="5">
    <source>
        <dbReference type="SAM" id="Phobius"/>
    </source>
</evidence>
<evidence type="ECO:0000259" key="6">
    <source>
        <dbReference type="Pfam" id="PF13515"/>
    </source>
</evidence>
<name>A0ABT4R2G1_9HYPH</name>
<keyword evidence="2 5" id="KW-0812">Transmembrane</keyword>
<proteinExistence type="predicted"/>
<organism evidence="7 8">
    <name type="scientific">Mesorhizobium qingshengii</name>
    <dbReference type="NCBI Taxonomy" id="1165689"/>
    <lineage>
        <taxon>Bacteria</taxon>
        <taxon>Pseudomonadati</taxon>
        <taxon>Pseudomonadota</taxon>
        <taxon>Alphaproteobacteria</taxon>
        <taxon>Hyphomicrobiales</taxon>
        <taxon>Phyllobacteriaceae</taxon>
        <taxon>Mesorhizobium</taxon>
    </lineage>
</organism>
<protein>
    <recommendedName>
        <fullName evidence="6">Integral membrane bound transporter domain-containing protein</fullName>
    </recommendedName>
</protein>
<gene>
    <name evidence="7" type="ORF">OOJ09_27890</name>
</gene>
<dbReference type="Proteomes" id="UP001152178">
    <property type="component" value="Unassembled WGS sequence"/>
</dbReference>
<evidence type="ECO:0000313" key="8">
    <source>
        <dbReference type="Proteomes" id="UP001152178"/>
    </source>
</evidence>
<dbReference type="InterPro" id="IPR049453">
    <property type="entry name" value="Memb_transporter_dom"/>
</dbReference>
<comment type="subcellular location">
    <subcellularLocation>
        <location evidence="1">Membrane</location>
        <topology evidence="1">Multi-pass membrane protein</topology>
    </subcellularLocation>
</comment>
<evidence type="ECO:0000256" key="3">
    <source>
        <dbReference type="ARBA" id="ARBA00022989"/>
    </source>
</evidence>
<feature type="transmembrane region" description="Helical" evidence="5">
    <location>
        <begin position="41"/>
        <end position="59"/>
    </location>
</feature>
<evidence type="ECO:0000313" key="7">
    <source>
        <dbReference type="EMBL" id="MCZ8548015.1"/>
    </source>
</evidence>
<keyword evidence="3 5" id="KW-1133">Transmembrane helix</keyword>
<evidence type="ECO:0000256" key="1">
    <source>
        <dbReference type="ARBA" id="ARBA00004141"/>
    </source>
</evidence>
<comment type="caution">
    <text evidence="7">The sequence shown here is derived from an EMBL/GenBank/DDBJ whole genome shotgun (WGS) entry which is preliminary data.</text>
</comment>
<dbReference type="Pfam" id="PF13515">
    <property type="entry name" value="FUSC_2"/>
    <property type="match status" value="1"/>
</dbReference>
<dbReference type="EMBL" id="JAPFQA010000020">
    <property type="protein sequence ID" value="MCZ8548015.1"/>
    <property type="molecule type" value="Genomic_DNA"/>
</dbReference>
<keyword evidence="8" id="KW-1185">Reference proteome</keyword>
<keyword evidence="4 5" id="KW-0472">Membrane</keyword>
<dbReference type="RefSeq" id="WP_269908278.1">
    <property type="nucleotide sequence ID" value="NZ_JAPFQA010000020.1"/>
</dbReference>